<dbReference type="Proteomes" id="UP000245768">
    <property type="component" value="Unassembled WGS sequence"/>
</dbReference>
<dbReference type="GeneID" id="37045756"/>
<feature type="compositionally biased region" description="Low complexity" evidence="1">
    <location>
        <begin position="113"/>
        <end position="129"/>
    </location>
</feature>
<proteinExistence type="predicted"/>
<dbReference type="PANTHER" id="PTHR28096:SF1">
    <property type="entry name" value="PROTEIN FAF1"/>
    <property type="match status" value="1"/>
</dbReference>
<feature type="compositionally biased region" description="Low complexity" evidence="1">
    <location>
        <begin position="80"/>
        <end position="101"/>
    </location>
</feature>
<evidence type="ECO:0000313" key="2">
    <source>
        <dbReference type="EMBL" id="PWN93827.1"/>
    </source>
</evidence>
<reference evidence="2 3" key="1">
    <citation type="journal article" date="2018" name="Mol. Biol. Evol.">
        <title>Broad Genomic Sampling Reveals a Smut Pathogenic Ancestry of the Fungal Clade Ustilaginomycotina.</title>
        <authorList>
            <person name="Kijpornyongpan T."/>
            <person name="Mondo S.J."/>
            <person name="Barry K."/>
            <person name="Sandor L."/>
            <person name="Lee J."/>
            <person name="Lipzen A."/>
            <person name="Pangilinan J."/>
            <person name="LaButti K."/>
            <person name="Hainaut M."/>
            <person name="Henrissat B."/>
            <person name="Grigoriev I.V."/>
            <person name="Spatafora J.W."/>
            <person name="Aime M.C."/>
        </authorList>
    </citation>
    <scope>NUCLEOTIDE SEQUENCE [LARGE SCALE GENOMIC DNA]</scope>
    <source>
        <strain evidence="2 3">MCA 4198</strain>
    </source>
</reference>
<accession>A0A316YWM9</accession>
<feature type="compositionally biased region" description="Basic and acidic residues" evidence="1">
    <location>
        <begin position="215"/>
        <end position="227"/>
    </location>
</feature>
<dbReference type="InterPro" id="IPR053030">
    <property type="entry name" value="Ribosomal_biogenesis_FAF1-like"/>
</dbReference>
<dbReference type="EMBL" id="KZ819634">
    <property type="protein sequence ID" value="PWN93827.1"/>
    <property type="molecule type" value="Genomic_DNA"/>
</dbReference>
<dbReference type="InParanoid" id="A0A316YWM9"/>
<feature type="compositionally biased region" description="Basic and acidic residues" evidence="1">
    <location>
        <begin position="402"/>
        <end position="411"/>
    </location>
</feature>
<dbReference type="GO" id="GO:0005730">
    <property type="term" value="C:nucleolus"/>
    <property type="evidence" value="ECO:0007669"/>
    <property type="project" value="TreeGrafter"/>
</dbReference>
<feature type="compositionally biased region" description="Acidic residues" evidence="1">
    <location>
        <begin position="52"/>
        <end position="62"/>
    </location>
</feature>
<name>A0A316YWM9_9BASI</name>
<dbReference type="OrthoDB" id="5556956at2759"/>
<dbReference type="AlphaFoldDB" id="A0A316YWM9"/>
<sequence>MSKISARVAMSNGLKKAGMSRSKAAGPASRRQEKRRQSASESASSSGSASGSEEDDEDDEQNKEDALRALEAHFASSFGAVKAPASASARPSSTAAKTKLATKGKEKAREAGLLDATSTSSPSTSAASPAPKPDAKLPPRSKPKAKAREPETIVFGQPTVSSSSSSSNPISLSHDAAGSGDESRKGWRSFMSAKVDMPHKEKSSETLYGRRARAAAKEAQRKAKADAGEGEGEGSGEAAGGGEEGEEEKAMQSNDRELSRLLSTTLFAPGGASTGAEGSRRNLSSNETLARLMELSSSSAARRGAAVGRGWGESAHKAAEMGKMPASMRAGLRRAQKEKLDIEVERAKELGNYHSSVKKLVGNNQAGMDLILGTRDDDRKKRTRERGLGMGVGTFNRGTLRLSEEEVERINGSRKRGSSGGSGGGGKKGGKSSKKRKH</sequence>
<feature type="compositionally biased region" description="Low complexity" evidence="1">
    <location>
        <begin position="39"/>
        <end position="51"/>
    </location>
</feature>
<keyword evidence="3" id="KW-1185">Reference proteome</keyword>
<dbReference type="RefSeq" id="XP_025381025.1">
    <property type="nucleotide sequence ID" value="XM_025523840.1"/>
</dbReference>
<dbReference type="PANTHER" id="PTHR28096">
    <property type="entry name" value="PROTEIN FAF1"/>
    <property type="match status" value="1"/>
</dbReference>
<evidence type="ECO:0000256" key="1">
    <source>
        <dbReference type="SAM" id="MobiDB-lite"/>
    </source>
</evidence>
<feature type="compositionally biased region" description="Basic and acidic residues" evidence="1">
    <location>
        <begin position="248"/>
        <end position="259"/>
    </location>
</feature>
<dbReference type="STRING" id="215250.A0A316YWM9"/>
<evidence type="ECO:0000313" key="3">
    <source>
        <dbReference type="Proteomes" id="UP000245768"/>
    </source>
</evidence>
<dbReference type="GO" id="GO:0000462">
    <property type="term" value="P:maturation of SSU-rRNA from tricistronic rRNA transcript (SSU-rRNA, 5.8S rRNA, LSU-rRNA)"/>
    <property type="evidence" value="ECO:0007669"/>
    <property type="project" value="TreeGrafter"/>
</dbReference>
<organism evidence="2 3">
    <name type="scientific">Acaromyces ingoldii</name>
    <dbReference type="NCBI Taxonomy" id="215250"/>
    <lineage>
        <taxon>Eukaryota</taxon>
        <taxon>Fungi</taxon>
        <taxon>Dikarya</taxon>
        <taxon>Basidiomycota</taxon>
        <taxon>Ustilaginomycotina</taxon>
        <taxon>Exobasidiomycetes</taxon>
        <taxon>Exobasidiales</taxon>
        <taxon>Cryptobasidiaceae</taxon>
        <taxon>Acaromyces</taxon>
    </lineage>
</organism>
<feature type="region of interest" description="Disordered" evidence="1">
    <location>
        <begin position="375"/>
        <end position="438"/>
    </location>
</feature>
<feature type="compositionally biased region" description="Basic and acidic residues" evidence="1">
    <location>
        <begin position="103"/>
        <end position="112"/>
    </location>
</feature>
<protein>
    <submittedName>
        <fullName evidence="2">Uncharacterized protein</fullName>
    </submittedName>
</protein>
<feature type="compositionally biased region" description="Basic residues" evidence="1">
    <location>
        <begin position="428"/>
        <end position="438"/>
    </location>
</feature>
<gene>
    <name evidence="2" type="ORF">FA10DRAFT_283450</name>
</gene>
<feature type="compositionally biased region" description="Gly residues" evidence="1">
    <location>
        <begin position="418"/>
        <end position="427"/>
    </location>
</feature>
<feature type="region of interest" description="Disordered" evidence="1">
    <location>
        <begin position="1"/>
        <end position="287"/>
    </location>
</feature>